<proteinExistence type="predicted"/>
<organism evidence="1 2">
    <name type="scientific">Panagrellus redivivus</name>
    <name type="common">Microworm</name>
    <dbReference type="NCBI Taxonomy" id="6233"/>
    <lineage>
        <taxon>Eukaryota</taxon>
        <taxon>Metazoa</taxon>
        <taxon>Ecdysozoa</taxon>
        <taxon>Nematoda</taxon>
        <taxon>Chromadorea</taxon>
        <taxon>Rhabditida</taxon>
        <taxon>Tylenchina</taxon>
        <taxon>Panagrolaimomorpha</taxon>
        <taxon>Panagrolaimoidea</taxon>
        <taxon>Panagrolaimidae</taxon>
        <taxon>Panagrellus</taxon>
    </lineage>
</organism>
<accession>A0A7E4W3N3</accession>
<reference evidence="1" key="1">
    <citation type="journal article" date="2013" name="Genetics">
        <title>The draft genome and transcriptome of Panagrellus redivivus are shaped by the harsh demands of a free-living lifestyle.</title>
        <authorList>
            <person name="Srinivasan J."/>
            <person name="Dillman A.R."/>
            <person name="Macchietto M.G."/>
            <person name="Heikkinen L."/>
            <person name="Lakso M."/>
            <person name="Fracchia K.M."/>
            <person name="Antoshechkin I."/>
            <person name="Mortazavi A."/>
            <person name="Wong G."/>
            <person name="Sternberg P.W."/>
        </authorList>
    </citation>
    <scope>NUCLEOTIDE SEQUENCE [LARGE SCALE GENOMIC DNA]</scope>
    <source>
        <strain evidence="1">MT8872</strain>
    </source>
</reference>
<reference evidence="2" key="2">
    <citation type="submission" date="2020-10" db="UniProtKB">
        <authorList>
            <consortium name="WormBaseParasite"/>
        </authorList>
    </citation>
    <scope>IDENTIFICATION</scope>
</reference>
<dbReference type="Proteomes" id="UP000492821">
    <property type="component" value="Unassembled WGS sequence"/>
</dbReference>
<name>A0A7E4W3N3_PANRE</name>
<evidence type="ECO:0000313" key="2">
    <source>
        <dbReference type="WBParaSite" id="Pan_g6772.t1"/>
    </source>
</evidence>
<evidence type="ECO:0000313" key="1">
    <source>
        <dbReference type="Proteomes" id="UP000492821"/>
    </source>
</evidence>
<dbReference type="WBParaSite" id="Pan_g6772.t1">
    <property type="protein sequence ID" value="Pan_g6772.t1"/>
    <property type="gene ID" value="Pan_g6772"/>
</dbReference>
<keyword evidence="1" id="KW-1185">Reference proteome</keyword>
<sequence>MARWVYLPMKALSEDAGSKTQYGDDRLQMEQLLLMGRFDPCYNVMAVPLTPGSTAWTSSSASRCAILV</sequence>
<protein>
    <submittedName>
        <fullName evidence="2">Oligopeptidase B</fullName>
    </submittedName>
</protein>
<dbReference type="AlphaFoldDB" id="A0A7E4W3N3"/>